<dbReference type="Proteomes" id="UP000041254">
    <property type="component" value="Unassembled WGS sequence"/>
</dbReference>
<protein>
    <recommendedName>
        <fullName evidence="4">Peptidase S74 domain-containing protein</fullName>
    </recommendedName>
</protein>
<sequence length="201" mass="21570">MTLSLGVFVAVLAITFSGIHSAEIIEDDLQVEGSIQALKADSIGEECHSGHTIHSGDICARDDLMAADNCLVKNGVYADIVHATTTCTCPHTHSRSMVARTYHIDTSESADMSVQDAGQRSAAIDTLKRLEIKSAGQVLGLSAPDVKQVAPNMVSEDEPDERPAVDMTQLLYTHLSVTQELIKKVEALEEAATRNRGLMAP</sequence>
<organism evidence="2 3">
    <name type="scientific">Vitrella brassicaformis (strain CCMP3155)</name>
    <dbReference type="NCBI Taxonomy" id="1169540"/>
    <lineage>
        <taxon>Eukaryota</taxon>
        <taxon>Sar</taxon>
        <taxon>Alveolata</taxon>
        <taxon>Colpodellida</taxon>
        <taxon>Vitrellaceae</taxon>
        <taxon>Vitrella</taxon>
    </lineage>
</organism>
<feature type="signal peptide" evidence="1">
    <location>
        <begin position="1"/>
        <end position="21"/>
    </location>
</feature>
<dbReference type="VEuPathDB" id="CryptoDB:Vbra_6845"/>
<dbReference type="InParanoid" id="A0A0G4EBC8"/>
<keyword evidence="3" id="KW-1185">Reference proteome</keyword>
<evidence type="ECO:0000256" key="1">
    <source>
        <dbReference type="SAM" id="SignalP"/>
    </source>
</evidence>
<feature type="chain" id="PRO_5005187500" description="Peptidase S74 domain-containing protein" evidence="1">
    <location>
        <begin position="22"/>
        <end position="201"/>
    </location>
</feature>
<accession>A0A0G4EBC8</accession>
<proteinExistence type="predicted"/>
<keyword evidence="1" id="KW-0732">Signal</keyword>
<evidence type="ECO:0000313" key="2">
    <source>
        <dbReference type="EMBL" id="CEL92567.1"/>
    </source>
</evidence>
<dbReference type="EMBL" id="CDMY01000091">
    <property type="protein sequence ID" value="CEL92567.1"/>
    <property type="molecule type" value="Genomic_DNA"/>
</dbReference>
<reference evidence="2 3" key="1">
    <citation type="submission" date="2014-11" db="EMBL/GenBank/DDBJ databases">
        <authorList>
            <person name="Zhu J."/>
            <person name="Qi W."/>
            <person name="Song R."/>
        </authorList>
    </citation>
    <scope>NUCLEOTIDE SEQUENCE [LARGE SCALE GENOMIC DNA]</scope>
</reference>
<evidence type="ECO:0008006" key="4">
    <source>
        <dbReference type="Google" id="ProtNLM"/>
    </source>
</evidence>
<gene>
    <name evidence="2" type="ORF">Vbra_6845</name>
</gene>
<name>A0A0G4EBC8_VITBC</name>
<dbReference type="PhylomeDB" id="A0A0G4EBC8"/>
<evidence type="ECO:0000313" key="3">
    <source>
        <dbReference type="Proteomes" id="UP000041254"/>
    </source>
</evidence>
<dbReference type="AlphaFoldDB" id="A0A0G4EBC8"/>